<organism evidence="3 4">
    <name type="scientific">Tissierella pigra</name>
    <dbReference type="NCBI Taxonomy" id="2607614"/>
    <lineage>
        <taxon>Bacteria</taxon>
        <taxon>Bacillati</taxon>
        <taxon>Bacillota</taxon>
        <taxon>Tissierellia</taxon>
        <taxon>Tissierellales</taxon>
        <taxon>Tissierellaceae</taxon>
        <taxon>Tissierella</taxon>
    </lineage>
</organism>
<gene>
    <name evidence="3" type="ORF">FYJ83_08210</name>
</gene>
<dbReference type="InterPro" id="IPR000551">
    <property type="entry name" value="MerR-type_HTH_dom"/>
</dbReference>
<dbReference type="GO" id="GO:0003700">
    <property type="term" value="F:DNA-binding transcription factor activity"/>
    <property type="evidence" value="ECO:0007669"/>
    <property type="project" value="InterPro"/>
</dbReference>
<dbReference type="SUPFAM" id="SSF53335">
    <property type="entry name" value="S-adenosyl-L-methionine-dependent methyltransferases"/>
    <property type="match status" value="1"/>
</dbReference>
<dbReference type="InterPro" id="IPR047057">
    <property type="entry name" value="MerR_fam"/>
</dbReference>
<dbReference type="GO" id="GO:0003677">
    <property type="term" value="F:DNA binding"/>
    <property type="evidence" value="ECO:0007669"/>
    <property type="project" value="UniProtKB-KW"/>
</dbReference>
<dbReference type="Pfam" id="PF13649">
    <property type="entry name" value="Methyltransf_25"/>
    <property type="match status" value="1"/>
</dbReference>
<dbReference type="Pfam" id="PF13411">
    <property type="entry name" value="MerR_1"/>
    <property type="match status" value="1"/>
</dbReference>
<evidence type="ECO:0000313" key="4">
    <source>
        <dbReference type="Proteomes" id="UP000469523"/>
    </source>
</evidence>
<dbReference type="SUPFAM" id="SSF46955">
    <property type="entry name" value="Putative DNA-binding domain"/>
    <property type="match status" value="1"/>
</dbReference>
<dbReference type="PANTHER" id="PTHR30204">
    <property type="entry name" value="REDOX-CYCLING DRUG-SENSING TRANSCRIPTIONAL ACTIVATOR SOXR"/>
    <property type="match status" value="1"/>
</dbReference>
<dbReference type="Proteomes" id="UP000469523">
    <property type="component" value="Unassembled WGS sequence"/>
</dbReference>
<reference evidence="3 4" key="1">
    <citation type="submission" date="2019-09" db="EMBL/GenBank/DDBJ databases">
        <title>In-depth cultivation of the pig gut microbiome towards novel bacterial diversity and tailored functional studies.</title>
        <authorList>
            <person name="Wylensek D."/>
            <person name="Hitch T.C.A."/>
            <person name="Clavel T."/>
        </authorList>
    </citation>
    <scope>NUCLEOTIDE SEQUENCE [LARGE SCALE GENOMIC DNA]</scope>
    <source>
        <strain evidence="3 4">WCA3-693-APC-4?</strain>
    </source>
</reference>
<dbReference type="PANTHER" id="PTHR30204:SF96">
    <property type="entry name" value="CHROMOSOME-ANCHORING PROTEIN RACA"/>
    <property type="match status" value="1"/>
</dbReference>
<dbReference type="SMART" id="SM00422">
    <property type="entry name" value="HTH_MERR"/>
    <property type="match status" value="1"/>
</dbReference>
<feature type="domain" description="HTH merR-type" evidence="2">
    <location>
        <begin position="1"/>
        <end position="67"/>
    </location>
</feature>
<protein>
    <submittedName>
        <fullName evidence="3">MerR family transcriptional regulator</fullName>
    </submittedName>
</protein>
<dbReference type="InterPro" id="IPR029063">
    <property type="entry name" value="SAM-dependent_MTases_sf"/>
</dbReference>
<sequence length="405" mass="47523">MRIGKFAESNNLTIDTVRHYMELGLIIPEMQGGQYYFDSRCKLDLDEVLNLKTMGFTLNEIKSIFIFRRLGNLTPYEQNQYYKAFFENKYISVGKEIENLREVRKKLKYKIQELESLNINPKNKIGIDFKHLNVFKCLKCNSNLVLSKGNVDNNKIIDGVLRCSCGLEYIIEDGILVINQQSKGHGVNFDFNYIVEYISLTDIEYLDKVYRNLELIHKKIEFDEFKNKMILELGSGSGFFLRHIYNELPDDAIYIAVDNDLERHKFLKNMLELMNCNKNIIFICTDFSEIPIEDKSIDVLVDFTGSSNYGFLNEEFLLKEIDKYIKGSAWLIGTYIMFKNFSINSKIAEEYRKSFILNNIQENINNLHYKPIYENVSAPLDKGGKYEDYFVKGEEVYSYLYYGKR</sequence>
<dbReference type="EMBL" id="VUNQ01000014">
    <property type="protein sequence ID" value="MSU01447.1"/>
    <property type="molecule type" value="Genomic_DNA"/>
</dbReference>
<evidence type="ECO:0000313" key="3">
    <source>
        <dbReference type="EMBL" id="MSU01447.1"/>
    </source>
</evidence>
<evidence type="ECO:0000256" key="1">
    <source>
        <dbReference type="ARBA" id="ARBA00023125"/>
    </source>
</evidence>
<dbReference type="Gene3D" id="1.10.1660.10">
    <property type="match status" value="1"/>
</dbReference>
<evidence type="ECO:0000259" key="2">
    <source>
        <dbReference type="PROSITE" id="PS50937"/>
    </source>
</evidence>
<dbReference type="CDD" id="cd02440">
    <property type="entry name" value="AdoMet_MTases"/>
    <property type="match status" value="1"/>
</dbReference>
<dbReference type="AlphaFoldDB" id="A0A6N7XUI4"/>
<dbReference type="InterPro" id="IPR041698">
    <property type="entry name" value="Methyltransf_25"/>
</dbReference>
<keyword evidence="1" id="KW-0238">DNA-binding</keyword>
<proteinExistence type="predicted"/>
<dbReference type="Gene3D" id="3.40.50.150">
    <property type="entry name" value="Vaccinia Virus protein VP39"/>
    <property type="match status" value="1"/>
</dbReference>
<dbReference type="RefSeq" id="WP_326828320.1">
    <property type="nucleotide sequence ID" value="NZ_VUNQ01000014.1"/>
</dbReference>
<keyword evidence="4" id="KW-1185">Reference proteome</keyword>
<dbReference type="InterPro" id="IPR009061">
    <property type="entry name" value="DNA-bd_dom_put_sf"/>
</dbReference>
<name>A0A6N7XUI4_9FIRM</name>
<accession>A0A6N7XUI4</accession>
<dbReference type="PROSITE" id="PS50937">
    <property type="entry name" value="HTH_MERR_2"/>
    <property type="match status" value="1"/>
</dbReference>
<comment type="caution">
    <text evidence="3">The sequence shown here is derived from an EMBL/GenBank/DDBJ whole genome shotgun (WGS) entry which is preliminary data.</text>
</comment>